<dbReference type="InterPro" id="IPR002035">
    <property type="entry name" value="VWF_A"/>
</dbReference>
<dbReference type="Gene3D" id="3.40.50.410">
    <property type="entry name" value="von Willebrand factor, type A domain"/>
    <property type="match status" value="1"/>
</dbReference>
<organism evidence="3 4">
    <name type="scientific">Ottowia flava</name>
    <dbReference type="NCBI Taxonomy" id="2675430"/>
    <lineage>
        <taxon>Bacteria</taxon>
        <taxon>Pseudomonadati</taxon>
        <taxon>Pseudomonadota</taxon>
        <taxon>Betaproteobacteria</taxon>
        <taxon>Burkholderiales</taxon>
        <taxon>Comamonadaceae</taxon>
        <taxon>Ottowia</taxon>
    </lineage>
</organism>
<evidence type="ECO:0000313" key="3">
    <source>
        <dbReference type="EMBL" id="MFD1709383.1"/>
    </source>
</evidence>
<dbReference type="RefSeq" id="WP_147912790.1">
    <property type="nucleotide sequence ID" value="NZ_JBHUEJ010000004.1"/>
</dbReference>
<keyword evidence="4" id="KW-1185">Reference proteome</keyword>
<dbReference type="PROSITE" id="PS50234">
    <property type="entry name" value="VWFA"/>
    <property type="match status" value="1"/>
</dbReference>
<gene>
    <name evidence="3" type="ORF">ACFSF0_02075</name>
</gene>
<reference evidence="4" key="1">
    <citation type="journal article" date="2019" name="Int. J. Syst. Evol. Microbiol.">
        <title>The Global Catalogue of Microorganisms (GCM) 10K type strain sequencing project: providing services to taxonomists for standard genome sequencing and annotation.</title>
        <authorList>
            <consortium name="The Broad Institute Genomics Platform"/>
            <consortium name="The Broad Institute Genome Sequencing Center for Infectious Disease"/>
            <person name="Wu L."/>
            <person name="Ma J."/>
        </authorList>
    </citation>
    <scope>NUCLEOTIDE SEQUENCE [LARGE SCALE GENOMIC DNA]</scope>
    <source>
        <strain evidence="4">LMG 29247</strain>
    </source>
</reference>
<dbReference type="PANTHER" id="PTHR41248:SF1">
    <property type="entry name" value="NORD PROTEIN"/>
    <property type="match status" value="1"/>
</dbReference>
<feature type="region of interest" description="Disordered" evidence="1">
    <location>
        <begin position="210"/>
        <end position="247"/>
    </location>
</feature>
<dbReference type="CDD" id="cd01454">
    <property type="entry name" value="vWA_norD_type"/>
    <property type="match status" value="1"/>
</dbReference>
<dbReference type="InterPro" id="IPR036465">
    <property type="entry name" value="vWFA_dom_sf"/>
</dbReference>
<sequence length="631" mass="70091">MEEWVGERWHRLITRAADASHTDAAVTLEQVTRSVQLLFRAGGGDALVRVVPATARRIGGPRGWLQRLAGSGVRGTVSALDAETLALPPVLATFTERALNRDLYLWLAALGACHTNTSAGWIADNLAATERALQTFPGLRTRHARLLAAHLAQRPPLARLRGPARAAEQAVQAALQGQVPAGDAAGRLQPTDAAHVWLWLQAHEASPSGEAITPDMLAAPPVDRPRDPNAKTQEDTKRRRAERTEDTSNKNGLVMFFRAESILSWSEFVRVNRTDDDEDQQNASQVADDMEQLSIAQRGETLAARVKFDLDLPSASADDLPVGEGEPLPEWDFKQQRLVPDRCRAQRMRHRPPEQSAIEQGAVSALPEAMTRLKSTSRQVRRRFEALRAAPRWQHGLTQGDELDLDAWVRHQVQRRDTRQPHGESPAVYSRRVKSERSLSTLMLADLSLSTDAYATQEARVIDLVRDSLLVFGDALDAAGDPFEMLGFSSVRRAIRMLELKRFGEAWNDATRERVLGIRPGFYTRMGAAIRYGTQRLAERGERQRLLLILSDGKPNDLDHYEGRHGLEDTRHAVHAARQAGLTPFCVTIDREANAYLPRLFGAQGYALVHRADQLPGALTQVYLRLTIAAR</sequence>
<dbReference type="EMBL" id="JBHUEJ010000004">
    <property type="protein sequence ID" value="MFD1709383.1"/>
    <property type="molecule type" value="Genomic_DNA"/>
</dbReference>
<protein>
    <submittedName>
        <fullName evidence="3">Nitric oxide reductase activation protein NorD</fullName>
    </submittedName>
</protein>
<comment type="caution">
    <text evidence="3">The sequence shown here is derived from an EMBL/GenBank/DDBJ whole genome shotgun (WGS) entry which is preliminary data.</text>
</comment>
<evidence type="ECO:0000313" key="4">
    <source>
        <dbReference type="Proteomes" id="UP001597304"/>
    </source>
</evidence>
<dbReference type="InterPro" id="IPR051928">
    <property type="entry name" value="NorD/CobT"/>
</dbReference>
<evidence type="ECO:0000259" key="2">
    <source>
        <dbReference type="PROSITE" id="PS50234"/>
    </source>
</evidence>
<dbReference type="PANTHER" id="PTHR41248">
    <property type="entry name" value="NORD PROTEIN"/>
    <property type="match status" value="1"/>
</dbReference>
<evidence type="ECO:0000256" key="1">
    <source>
        <dbReference type="SAM" id="MobiDB-lite"/>
    </source>
</evidence>
<dbReference type="SMART" id="SM00327">
    <property type="entry name" value="VWA"/>
    <property type="match status" value="1"/>
</dbReference>
<dbReference type="Proteomes" id="UP001597304">
    <property type="component" value="Unassembled WGS sequence"/>
</dbReference>
<dbReference type="SUPFAM" id="SSF53300">
    <property type="entry name" value="vWA-like"/>
    <property type="match status" value="1"/>
</dbReference>
<proteinExistence type="predicted"/>
<accession>A0ABW4KPF2</accession>
<name>A0ABW4KPF2_9BURK</name>
<feature type="compositionally biased region" description="Basic and acidic residues" evidence="1">
    <location>
        <begin position="223"/>
        <end position="247"/>
    </location>
</feature>
<feature type="domain" description="VWFA" evidence="2">
    <location>
        <begin position="446"/>
        <end position="626"/>
    </location>
</feature>